<keyword evidence="1" id="KW-0812">Transmembrane</keyword>
<reference evidence="2 3" key="1">
    <citation type="submission" date="2017-06" db="EMBL/GenBank/DDBJ databases">
        <authorList>
            <person name="Kim H.J."/>
            <person name="Triplett B.A."/>
        </authorList>
    </citation>
    <scope>NUCLEOTIDE SEQUENCE [LARGE SCALE GENOMIC DNA]</scope>
    <source>
        <strain evidence="2">FRACA_ARgP5</strain>
    </source>
</reference>
<dbReference type="RefSeq" id="WP_101832176.1">
    <property type="nucleotide sequence ID" value="NZ_FZMO01000173.1"/>
</dbReference>
<dbReference type="InterPro" id="IPR052348">
    <property type="entry name" value="Metallopeptidase_M50B"/>
</dbReference>
<evidence type="ECO:0000313" key="3">
    <source>
        <dbReference type="Proteomes" id="UP000234331"/>
    </source>
</evidence>
<keyword evidence="3" id="KW-1185">Reference proteome</keyword>
<protein>
    <submittedName>
        <fullName evidence="2">Peptidase family M50</fullName>
    </submittedName>
</protein>
<feature type="transmembrane region" description="Helical" evidence="1">
    <location>
        <begin position="187"/>
        <end position="214"/>
    </location>
</feature>
<keyword evidence="1" id="KW-1133">Transmembrane helix</keyword>
<accession>A0A2I2KS80</accession>
<evidence type="ECO:0000313" key="2">
    <source>
        <dbReference type="EMBL" id="SNQ48512.1"/>
    </source>
</evidence>
<dbReference type="Proteomes" id="UP000234331">
    <property type="component" value="Unassembled WGS sequence"/>
</dbReference>
<feature type="transmembrane region" description="Helical" evidence="1">
    <location>
        <begin position="133"/>
        <end position="154"/>
    </location>
</feature>
<feature type="transmembrane region" description="Helical" evidence="1">
    <location>
        <begin position="91"/>
        <end position="112"/>
    </location>
</feature>
<name>A0A2I2KS80_9ACTN</name>
<dbReference type="PANTHER" id="PTHR35864:SF1">
    <property type="entry name" value="ZINC METALLOPROTEASE YWHC-RELATED"/>
    <property type="match status" value="1"/>
</dbReference>
<sequence>MLFHLAEPAVLLGIVVAFVLGVFVHDAAQVLVARLVRDPTPLRSGRLTTGVKNRLSPFSGLAVFIVGYGWAESVPMNDVWRKRRFHVTAAVLAGPLAYLLLALGSLALFQVVGEPARIFFGDRVTDATLADSFAARFTLWLAVTFGSMFIVSLIPVPPTDAGRLVFLLGPTTPGWRNAHYRLTEGNIGLVILLALLLLPVLFAGFPSVVGQLVVPLLRGLASLIGLTLPA</sequence>
<gene>
    <name evidence="2" type="ORF">FRACA_2540004</name>
</gene>
<evidence type="ECO:0000256" key="1">
    <source>
        <dbReference type="SAM" id="Phobius"/>
    </source>
</evidence>
<proteinExistence type="predicted"/>
<keyword evidence="1" id="KW-0472">Membrane</keyword>
<dbReference type="PANTHER" id="PTHR35864">
    <property type="entry name" value="ZINC METALLOPROTEASE MJ0611-RELATED"/>
    <property type="match status" value="1"/>
</dbReference>
<dbReference type="AlphaFoldDB" id="A0A2I2KS80"/>
<organism evidence="2 3">
    <name type="scientific">Frankia canadensis</name>
    <dbReference type="NCBI Taxonomy" id="1836972"/>
    <lineage>
        <taxon>Bacteria</taxon>
        <taxon>Bacillati</taxon>
        <taxon>Actinomycetota</taxon>
        <taxon>Actinomycetes</taxon>
        <taxon>Frankiales</taxon>
        <taxon>Frankiaceae</taxon>
        <taxon>Frankia</taxon>
    </lineage>
</organism>
<feature type="transmembrane region" description="Helical" evidence="1">
    <location>
        <begin position="12"/>
        <end position="33"/>
    </location>
</feature>
<dbReference type="EMBL" id="FZMO01000173">
    <property type="protein sequence ID" value="SNQ48512.1"/>
    <property type="molecule type" value="Genomic_DNA"/>
</dbReference>
<dbReference type="OrthoDB" id="9800627at2"/>